<feature type="region of interest" description="Disordered" evidence="6">
    <location>
        <begin position="327"/>
        <end position="356"/>
    </location>
</feature>
<protein>
    <recommendedName>
        <fullName evidence="7">FYVE-type domain-containing protein</fullName>
    </recommendedName>
</protein>
<feature type="compositionally biased region" description="Low complexity" evidence="6">
    <location>
        <begin position="334"/>
        <end position="356"/>
    </location>
</feature>
<feature type="domain" description="FYVE-type" evidence="7">
    <location>
        <begin position="14"/>
        <end position="75"/>
    </location>
</feature>
<comment type="caution">
    <text evidence="8">The sequence shown here is derived from an EMBL/GenBank/DDBJ whole genome shotgun (WGS) entry which is preliminary data.</text>
</comment>
<feature type="coiled-coil region" evidence="5">
    <location>
        <begin position="636"/>
        <end position="677"/>
    </location>
</feature>
<accession>A0A8S1LPH0</accession>
<dbReference type="InterPro" id="IPR000306">
    <property type="entry name" value="Znf_FYVE"/>
</dbReference>
<dbReference type="InterPro" id="IPR017455">
    <property type="entry name" value="Znf_FYVE-rel"/>
</dbReference>
<evidence type="ECO:0000313" key="8">
    <source>
        <dbReference type="EMBL" id="CAD8070188.1"/>
    </source>
</evidence>
<dbReference type="GO" id="GO:0008270">
    <property type="term" value="F:zinc ion binding"/>
    <property type="evidence" value="ECO:0007669"/>
    <property type="project" value="UniProtKB-KW"/>
</dbReference>
<dbReference type="PANTHER" id="PTHR39490:SF8">
    <property type="entry name" value="ZINC FINGER FYVE DOMAIN-CONTAINING PROTEIN 21"/>
    <property type="match status" value="1"/>
</dbReference>
<proteinExistence type="predicted"/>
<evidence type="ECO:0000256" key="3">
    <source>
        <dbReference type="ARBA" id="ARBA00022833"/>
    </source>
</evidence>
<dbReference type="PANTHER" id="PTHR39490">
    <property type="entry name" value="ARRESTIN DOMAIN-CONTAINING PROTEIN D"/>
    <property type="match status" value="1"/>
</dbReference>
<gene>
    <name evidence="8" type="ORF">PSON_ATCC_30995.1.T0260263</name>
</gene>
<keyword evidence="9" id="KW-1185">Reference proteome</keyword>
<dbReference type="InterPro" id="IPR052113">
    <property type="entry name" value="FYVE-type_Zinc_Finger"/>
</dbReference>
<keyword evidence="3" id="KW-0862">Zinc</keyword>
<dbReference type="Proteomes" id="UP000692954">
    <property type="component" value="Unassembled WGS sequence"/>
</dbReference>
<dbReference type="PROSITE" id="PS50178">
    <property type="entry name" value="ZF_FYVE"/>
    <property type="match status" value="1"/>
</dbReference>
<evidence type="ECO:0000313" key="9">
    <source>
        <dbReference type="Proteomes" id="UP000692954"/>
    </source>
</evidence>
<evidence type="ECO:0000256" key="6">
    <source>
        <dbReference type="SAM" id="MobiDB-lite"/>
    </source>
</evidence>
<evidence type="ECO:0000256" key="4">
    <source>
        <dbReference type="PROSITE-ProRule" id="PRU00091"/>
    </source>
</evidence>
<keyword evidence="2 4" id="KW-0863">Zinc-finger</keyword>
<dbReference type="OrthoDB" id="305729at2759"/>
<keyword evidence="5" id="KW-0175">Coiled coil</keyword>
<evidence type="ECO:0000256" key="5">
    <source>
        <dbReference type="SAM" id="Coils"/>
    </source>
</evidence>
<keyword evidence="1" id="KW-0479">Metal-binding</keyword>
<evidence type="ECO:0000256" key="1">
    <source>
        <dbReference type="ARBA" id="ARBA00022723"/>
    </source>
</evidence>
<dbReference type="AlphaFoldDB" id="A0A8S1LPH0"/>
<name>A0A8S1LPH0_9CILI</name>
<sequence>MKGNLFHVEISSQRQQYKSCLICFKDFSVMTKEHQCKRCKRAVCDKCAQNKMIILGYSKSKDPHRVCNICKSESDMLKQFIRTNMIQFNKDSLGLEWLKNLGVDVRQIKEQYKVQEQKDPLEYNQFINQLDLIYDEIDRKMNYSIRDFISLVVQIEKGLVLGSIRNVLGTFLRNHPEVGFHPCMIFTTLILLCLSSEATSYGLLKVIYTRLIPQAMHFRNLRLGYDFKSELGVMIKTFHNLKIPTEPIKPFLQEVGPYIVSLTINAFEIQTSLFMFSQLFQEDGFNEFIKVLTCAFSAHQFKETPEKNKLFILWNVKEQQFQKYYNETKKQRSDSNSSVRSISQSEQQQQQENKMKQQINLIQQENTNLKQEMAVDKIKISKQKIEIDQLSDQIQNIQNEFKTLKLQYEKLETENSNLLESNHNLKLQFMKQEKANESSSFTLSTKSDSTQLENELLKCKQEIEVLKLQNSNPTQMAQLVKLKNDQIAKLTLEKSELEKRIEALEEPKISKRTSSVAQISSVIKDLEEGKNLLEKKNQEILNLKKQIQELQQQKKQDQLTISSQNLFENSQINSKIENQDDVSDDLQLLIQDQDPAKKVAARNIKQLISKLNEDLIYYMTQAKIKKEQVEPFRQKSESLQKQLDYLVEQNKELQIEIEHKQDLIQELEKKRVKQNIEPRPQVVQDDKRILSENKQSCAANADCKIF</sequence>
<reference evidence="8" key="1">
    <citation type="submission" date="2021-01" db="EMBL/GenBank/DDBJ databases">
        <authorList>
            <consortium name="Genoscope - CEA"/>
            <person name="William W."/>
        </authorList>
    </citation>
    <scope>NUCLEOTIDE SEQUENCE</scope>
</reference>
<evidence type="ECO:0000259" key="7">
    <source>
        <dbReference type="PROSITE" id="PS50178"/>
    </source>
</evidence>
<dbReference type="Pfam" id="PF01363">
    <property type="entry name" value="FYVE"/>
    <property type="match status" value="1"/>
</dbReference>
<dbReference type="SMART" id="SM00064">
    <property type="entry name" value="FYVE"/>
    <property type="match status" value="1"/>
</dbReference>
<organism evidence="8 9">
    <name type="scientific">Paramecium sonneborni</name>
    <dbReference type="NCBI Taxonomy" id="65129"/>
    <lineage>
        <taxon>Eukaryota</taxon>
        <taxon>Sar</taxon>
        <taxon>Alveolata</taxon>
        <taxon>Ciliophora</taxon>
        <taxon>Intramacronucleata</taxon>
        <taxon>Oligohymenophorea</taxon>
        <taxon>Peniculida</taxon>
        <taxon>Parameciidae</taxon>
        <taxon>Paramecium</taxon>
    </lineage>
</organism>
<dbReference type="EMBL" id="CAJJDN010000026">
    <property type="protein sequence ID" value="CAD8070188.1"/>
    <property type="molecule type" value="Genomic_DNA"/>
</dbReference>
<evidence type="ECO:0000256" key="2">
    <source>
        <dbReference type="ARBA" id="ARBA00022771"/>
    </source>
</evidence>
<dbReference type="CDD" id="cd00065">
    <property type="entry name" value="FYVE_like_SF"/>
    <property type="match status" value="1"/>
</dbReference>